<evidence type="ECO:0000256" key="1">
    <source>
        <dbReference type="SAM" id="MobiDB-lite"/>
    </source>
</evidence>
<reference evidence="2" key="2">
    <citation type="submission" date="2008-12" db="EMBL/GenBank/DDBJ databases">
        <title>Improved gene annotation of the rice (Oryza sativa) genomes.</title>
        <authorList>
            <person name="Wang J."/>
            <person name="Li R."/>
            <person name="Fan W."/>
            <person name="Huang Q."/>
            <person name="Zhang J."/>
            <person name="Zhou Y."/>
            <person name="Hu Y."/>
            <person name="Zi S."/>
            <person name="Li J."/>
            <person name="Ni P."/>
            <person name="Zheng H."/>
            <person name="Zhang Y."/>
            <person name="Zhao M."/>
            <person name="Hao Q."/>
            <person name="McDermott J."/>
            <person name="Samudrala R."/>
            <person name="Kristiansen K."/>
            <person name="Wong G.K.-S."/>
        </authorList>
    </citation>
    <scope>NUCLEOTIDE SEQUENCE</scope>
</reference>
<protein>
    <recommendedName>
        <fullName evidence="3">Peptidase C1A papain C-terminal domain-containing protein</fullName>
    </recommendedName>
</protein>
<name>B9G1K5_ORYSJ</name>
<feature type="region of interest" description="Disordered" evidence="1">
    <location>
        <begin position="282"/>
        <end position="334"/>
    </location>
</feature>
<feature type="compositionally biased region" description="Low complexity" evidence="1">
    <location>
        <begin position="298"/>
        <end position="312"/>
    </location>
</feature>
<dbReference type="AlphaFoldDB" id="B9G1K5"/>
<dbReference type="SUPFAM" id="SSF54001">
    <property type="entry name" value="Cysteine proteinases"/>
    <property type="match status" value="1"/>
</dbReference>
<reference evidence="2" key="1">
    <citation type="journal article" date="2005" name="PLoS Biol.">
        <title>The genomes of Oryza sativa: a history of duplications.</title>
        <authorList>
            <person name="Yu J."/>
            <person name="Wang J."/>
            <person name="Lin W."/>
            <person name="Li S."/>
            <person name="Li H."/>
            <person name="Zhou J."/>
            <person name="Ni P."/>
            <person name="Dong W."/>
            <person name="Hu S."/>
            <person name="Zeng C."/>
            <person name="Zhang J."/>
            <person name="Zhang Y."/>
            <person name="Li R."/>
            <person name="Xu Z."/>
            <person name="Li S."/>
            <person name="Li X."/>
            <person name="Zheng H."/>
            <person name="Cong L."/>
            <person name="Lin L."/>
            <person name="Yin J."/>
            <person name="Geng J."/>
            <person name="Li G."/>
            <person name="Shi J."/>
            <person name="Liu J."/>
            <person name="Lv H."/>
            <person name="Li J."/>
            <person name="Wang J."/>
            <person name="Deng Y."/>
            <person name="Ran L."/>
            <person name="Shi X."/>
            <person name="Wang X."/>
            <person name="Wu Q."/>
            <person name="Li C."/>
            <person name="Ren X."/>
            <person name="Wang J."/>
            <person name="Wang X."/>
            <person name="Li D."/>
            <person name="Liu D."/>
            <person name="Zhang X."/>
            <person name="Ji Z."/>
            <person name="Zhao W."/>
            <person name="Sun Y."/>
            <person name="Zhang Z."/>
            <person name="Bao J."/>
            <person name="Han Y."/>
            <person name="Dong L."/>
            <person name="Ji J."/>
            <person name="Chen P."/>
            <person name="Wu S."/>
            <person name="Liu J."/>
            <person name="Xiao Y."/>
            <person name="Bu D."/>
            <person name="Tan J."/>
            <person name="Yang L."/>
            <person name="Ye C."/>
            <person name="Zhang J."/>
            <person name="Xu J."/>
            <person name="Zhou Y."/>
            <person name="Yu Y."/>
            <person name="Zhang B."/>
            <person name="Zhuang S."/>
            <person name="Wei H."/>
            <person name="Liu B."/>
            <person name="Lei M."/>
            <person name="Yu H."/>
            <person name="Li Y."/>
            <person name="Xu H."/>
            <person name="Wei S."/>
            <person name="He X."/>
            <person name="Fang L."/>
            <person name="Zhang Z."/>
            <person name="Zhang Y."/>
            <person name="Huang X."/>
            <person name="Su Z."/>
            <person name="Tong W."/>
            <person name="Li J."/>
            <person name="Tong Z."/>
            <person name="Li S."/>
            <person name="Ye J."/>
            <person name="Wang L."/>
            <person name="Fang L."/>
            <person name="Lei T."/>
            <person name="Chen C."/>
            <person name="Chen H."/>
            <person name="Xu Z."/>
            <person name="Li H."/>
            <person name="Huang H."/>
            <person name="Zhang F."/>
            <person name="Xu H."/>
            <person name="Li N."/>
            <person name="Zhao C."/>
            <person name="Li S."/>
            <person name="Dong L."/>
            <person name="Huang Y."/>
            <person name="Li L."/>
            <person name="Xi Y."/>
            <person name="Qi Q."/>
            <person name="Li W."/>
            <person name="Zhang B."/>
            <person name="Hu W."/>
            <person name="Zhang Y."/>
            <person name="Tian X."/>
            <person name="Jiao Y."/>
            <person name="Liang X."/>
            <person name="Jin J."/>
            <person name="Gao L."/>
            <person name="Zheng W."/>
            <person name="Hao B."/>
            <person name="Liu S."/>
            <person name="Wang W."/>
            <person name="Yuan L."/>
            <person name="Cao M."/>
            <person name="McDermott J."/>
            <person name="Samudrala R."/>
            <person name="Wang J."/>
            <person name="Wong G.K."/>
            <person name="Yang H."/>
        </authorList>
    </citation>
    <scope>NUCLEOTIDE SEQUENCE [LARGE SCALE GENOMIC DNA]</scope>
</reference>
<dbReference type="CDD" id="cd02619">
    <property type="entry name" value="Peptidase_C1"/>
    <property type="match status" value="1"/>
</dbReference>
<organism evidence="2">
    <name type="scientific">Oryza sativa subsp. japonica</name>
    <name type="common">Rice</name>
    <dbReference type="NCBI Taxonomy" id="39947"/>
    <lineage>
        <taxon>Eukaryota</taxon>
        <taxon>Viridiplantae</taxon>
        <taxon>Streptophyta</taxon>
        <taxon>Embryophyta</taxon>
        <taxon>Tracheophyta</taxon>
        <taxon>Spermatophyta</taxon>
        <taxon>Magnoliopsida</taxon>
        <taxon>Liliopsida</taxon>
        <taxon>Poales</taxon>
        <taxon>Poaceae</taxon>
        <taxon>BOP clade</taxon>
        <taxon>Oryzoideae</taxon>
        <taxon>Oryzeae</taxon>
        <taxon>Oryzinae</taxon>
        <taxon>Oryza</taxon>
        <taxon>Oryza sativa</taxon>
    </lineage>
</organism>
<accession>B9G1K5</accession>
<proteinExistence type="predicted"/>
<sequence length="334" mass="37254">MTIWPSLGHQDDVRTMNQRLSNAMERRPNGDLEFSWKRARLHGQHILPEVRDQGNEPTCVFQAVCAAAEMTMMRNLADRNPPSSTDTRFDAELLAHDYEVEVQRSLGKDHDLGHTVRADTALRLFGSIGALATSSGWEGHQRVRLRNYRSLSISNFERVAEYIIQGTPLLGTLPTGDEFRTMLPDEIFEFRRGLLPAGTVASTHMVLFMGFGYRNGRPYLVFLNSNGKSFGDEGLGRVYFDQIYAELFYALNARAPDASVRTSHHNEDASASTSATIQQFTLSSSARPGPAHTDARASTSSTTMQLSSSSTPPTAPRRRDDQPSPPRPAQRRRL</sequence>
<gene>
    <name evidence="2" type="ORF">OsJ_27786</name>
</gene>
<evidence type="ECO:0008006" key="3">
    <source>
        <dbReference type="Google" id="ProtNLM"/>
    </source>
</evidence>
<evidence type="ECO:0000313" key="2">
    <source>
        <dbReference type="EMBL" id="EEE68922.1"/>
    </source>
</evidence>
<dbReference type="InterPro" id="IPR038765">
    <property type="entry name" value="Papain-like_cys_pep_sf"/>
</dbReference>
<dbReference type="Proteomes" id="UP000007752">
    <property type="component" value="Chromosome 8"/>
</dbReference>
<dbReference type="EMBL" id="CM000145">
    <property type="protein sequence ID" value="EEE68922.1"/>
    <property type="molecule type" value="Genomic_DNA"/>
</dbReference>
<dbReference type="Gene3D" id="3.90.70.10">
    <property type="entry name" value="Cysteine proteinases"/>
    <property type="match status" value="1"/>
</dbReference>